<accession>A0ACC1LLG0</accession>
<protein>
    <submittedName>
        <fullName evidence="1">Uncharacterized protein</fullName>
    </submittedName>
</protein>
<sequence>MSSSSFIPGFNSTLDPKAQFYLDLADQCAALLQGQRNWVTNTANVSSLVYHELRETPTREGKPVNWVGFYLADAKRPAVLALGPFQGKPACTEIAFGKGVCGTAASTSSSIVVKDVCDFPGHISCDPVSKSEIVVPLKAPSGKLHGVFDIDASVSDAFDDFDRIGLEAIANLVAEASDF</sequence>
<evidence type="ECO:0000313" key="1">
    <source>
        <dbReference type="EMBL" id="KAJ2811234.1"/>
    </source>
</evidence>
<reference evidence="1" key="1">
    <citation type="submission" date="2022-07" db="EMBL/GenBank/DDBJ databases">
        <title>Phylogenomic reconstructions and comparative analyses of Kickxellomycotina fungi.</title>
        <authorList>
            <person name="Reynolds N.K."/>
            <person name="Stajich J.E."/>
            <person name="Barry K."/>
            <person name="Grigoriev I.V."/>
            <person name="Crous P."/>
            <person name="Smith M.E."/>
        </authorList>
    </citation>
    <scope>NUCLEOTIDE SEQUENCE</scope>
    <source>
        <strain evidence="1">CBS 102833</strain>
    </source>
</reference>
<dbReference type="Proteomes" id="UP001140096">
    <property type="component" value="Unassembled WGS sequence"/>
</dbReference>
<proteinExistence type="predicted"/>
<organism evidence="1 2">
    <name type="scientific">Coemansia furcata</name>
    <dbReference type="NCBI Taxonomy" id="417177"/>
    <lineage>
        <taxon>Eukaryota</taxon>
        <taxon>Fungi</taxon>
        <taxon>Fungi incertae sedis</taxon>
        <taxon>Zoopagomycota</taxon>
        <taxon>Kickxellomycotina</taxon>
        <taxon>Kickxellomycetes</taxon>
        <taxon>Kickxellales</taxon>
        <taxon>Kickxellaceae</taxon>
        <taxon>Coemansia</taxon>
    </lineage>
</organism>
<keyword evidence="2" id="KW-1185">Reference proteome</keyword>
<gene>
    <name evidence="1" type="ORF">H4S07_002187</name>
</gene>
<comment type="caution">
    <text evidence="1">The sequence shown here is derived from an EMBL/GenBank/DDBJ whole genome shotgun (WGS) entry which is preliminary data.</text>
</comment>
<evidence type="ECO:0000313" key="2">
    <source>
        <dbReference type="Proteomes" id="UP001140096"/>
    </source>
</evidence>
<name>A0ACC1LLG0_9FUNG</name>
<dbReference type="EMBL" id="JANBUP010000497">
    <property type="protein sequence ID" value="KAJ2811234.1"/>
    <property type="molecule type" value="Genomic_DNA"/>
</dbReference>